<evidence type="ECO:0000313" key="1">
    <source>
        <dbReference type="EMBL" id="KAJ3494606.1"/>
    </source>
</evidence>
<reference evidence="1" key="1">
    <citation type="submission" date="2022-07" db="EMBL/GenBank/DDBJ databases">
        <title>Genome Sequence of Lecanicillium saksenae.</title>
        <authorList>
            <person name="Buettner E."/>
        </authorList>
    </citation>
    <scope>NUCLEOTIDE SEQUENCE</scope>
    <source>
        <strain evidence="1">VT-O1</strain>
    </source>
</reference>
<name>A0ACC1QZX5_9HYPO</name>
<dbReference type="EMBL" id="JANAKD010000362">
    <property type="protein sequence ID" value="KAJ3494606.1"/>
    <property type="molecule type" value="Genomic_DNA"/>
</dbReference>
<evidence type="ECO:0000313" key="2">
    <source>
        <dbReference type="Proteomes" id="UP001148737"/>
    </source>
</evidence>
<accession>A0ACC1QZX5</accession>
<dbReference type="Proteomes" id="UP001148737">
    <property type="component" value="Unassembled WGS sequence"/>
</dbReference>
<gene>
    <name evidence="1" type="ORF">NLG97_g3966</name>
</gene>
<comment type="caution">
    <text evidence="1">The sequence shown here is derived from an EMBL/GenBank/DDBJ whole genome shotgun (WGS) entry which is preliminary data.</text>
</comment>
<sequence length="281" mass="31742">MNLSSGECANKVEDLSGLNFKTSKNPYTALIDACQNEHNKIQQSYETHRTSRNAQFKERFLSTEYNGLTIDQCLLRLVRPDIEPGFRDSRNCFVIWARPPHHIISLALQVQERLKQAVILMRISRFLANAIALSRLVKPQVSFDLSAFALSFVPASGEPRKSAPPAEAEVTVAQEDAYTYHHLRRDIFDKFGQSGVVAVSRYEVPSAHITLGRFVSNEDHDTPEKREAWVKALEEVNQWLSDEIWTQESGEWVVGQQTGLDARSGTLWYGGGRTVQMGEGF</sequence>
<proteinExistence type="predicted"/>
<organism evidence="1 2">
    <name type="scientific">Lecanicillium saksenae</name>
    <dbReference type="NCBI Taxonomy" id="468837"/>
    <lineage>
        <taxon>Eukaryota</taxon>
        <taxon>Fungi</taxon>
        <taxon>Dikarya</taxon>
        <taxon>Ascomycota</taxon>
        <taxon>Pezizomycotina</taxon>
        <taxon>Sordariomycetes</taxon>
        <taxon>Hypocreomycetidae</taxon>
        <taxon>Hypocreales</taxon>
        <taxon>Cordycipitaceae</taxon>
        <taxon>Lecanicillium</taxon>
    </lineage>
</organism>
<keyword evidence="2" id="KW-1185">Reference proteome</keyword>
<protein>
    <submittedName>
        <fullName evidence="1">Uncharacterized protein</fullName>
    </submittedName>
</protein>